<accession>A0A225V7Z2</accession>
<dbReference type="Proteomes" id="UP000198211">
    <property type="component" value="Unassembled WGS sequence"/>
</dbReference>
<evidence type="ECO:0000313" key="1">
    <source>
        <dbReference type="EMBL" id="OWZ00877.1"/>
    </source>
</evidence>
<comment type="caution">
    <text evidence="1">The sequence shown here is derived from an EMBL/GenBank/DDBJ whole genome shotgun (WGS) entry which is preliminary data.</text>
</comment>
<evidence type="ECO:0000313" key="2">
    <source>
        <dbReference type="Proteomes" id="UP000198211"/>
    </source>
</evidence>
<name>A0A225V7Z2_9STRA</name>
<organism evidence="1 2">
    <name type="scientific">Phytophthora megakarya</name>
    <dbReference type="NCBI Taxonomy" id="4795"/>
    <lineage>
        <taxon>Eukaryota</taxon>
        <taxon>Sar</taxon>
        <taxon>Stramenopiles</taxon>
        <taxon>Oomycota</taxon>
        <taxon>Peronosporomycetes</taxon>
        <taxon>Peronosporales</taxon>
        <taxon>Peronosporaceae</taxon>
        <taxon>Phytophthora</taxon>
    </lineage>
</organism>
<dbReference type="AlphaFoldDB" id="A0A225V7Z2"/>
<dbReference type="OrthoDB" id="97155at2759"/>
<protein>
    <submittedName>
        <fullName evidence="1">Uncharacterized protein</fullName>
    </submittedName>
</protein>
<gene>
    <name evidence="1" type="ORF">PHMEG_00027840</name>
</gene>
<proteinExistence type="predicted"/>
<reference evidence="2" key="1">
    <citation type="submission" date="2017-03" db="EMBL/GenBank/DDBJ databases">
        <title>Phytopthora megakarya and P. palmivora, two closely related causual agents of cacao black pod achieved similar genome size and gene model numbers by different mechanisms.</title>
        <authorList>
            <person name="Ali S."/>
            <person name="Shao J."/>
            <person name="Larry D.J."/>
            <person name="Kronmiller B."/>
            <person name="Shen D."/>
            <person name="Strem M.D."/>
            <person name="Melnick R.L."/>
            <person name="Guiltinan M.J."/>
            <person name="Tyler B.M."/>
            <person name="Meinhardt L.W."/>
            <person name="Bailey B.A."/>
        </authorList>
    </citation>
    <scope>NUCLEOTIDE SEQUENCE [LARGE SCALE GENOMIC DNA]</scope>
    <source>
        <strain evidence="2">zdho120</strain>
    </source>
</reference>
<keyword evidence="2" id="KW-1185">Reference proteome</keyword>
<sequence>MSITVNTLQKAGAKKKTMHQYILENSNCLPTSRDVHNLVSALKKTSLEIPRELIDSSGG</sequence>
<dbReference type="EMBL" id="NBNE01007266">
    <property type="protein sequence ID" value="OWZ00877.1"/>
    <property type="molecule type" value="Genomic_DNA"/>
</dbReference>